<organism evidence="2 3">
    <name type="scientific">Iris pallida</name>
    <name type="common">Sweet iris</name>
    <dbReference type="NCBI Taxonomy" id="29817"/>
    <lineage>
        <taxon>Eukaryota</taxon>
        <taxon>Viridiplantae</taxon>
        <taxon>Streptophyta</taxon>
        <taxon>Embryophyta</taxon>
        <taxon>Tracheophyta</taxon>
        <taxon>Spermatophyta</taxon>
        <taxon>Magnoliopsida</taxon>
        <taxon>Liliopsida</taxon>
        <taxon>Asparagales</taxon>
        <taxon>Iridaceae</taxon>
        <taxon>Iridoideae</taxon>
        <taxon>Irideae</taxon>
        <taxon>Iris</taxon>
    </lineage>
</organism>
<feature type="compositionally biased region" description="Basic and acidic residues" evidence="1">
    <location>
        <begin position="139"/>
        <end position="149"/>
    </location>
</feature>
<dbReference type="EMBL" id="JANAVB010017195">
    <property type="protein sequence ID" value="KAJ6830929.1"/>
    <property type="molecule type" value="Genomic_DNA"/>
</dbReference>
<evidence type="ECO:0000313" key="3">
    <source>
        <dbReference type="Proteomes" id="UP001140949"/>
    </source>
</evidence>
<comment type="caution">
    <text evidence="2">The sequence shown here is derived from an EMBL/GenBank/DDBJ whole genome shotgun (WGS) entry which is preliminary data.</text>
</comment>
<dbReference type="Proteomes" id="UP001140949">
    <property type="component" value="Unassembled WGS sequence"/>
</dbReference>
<keyword evidence="3" id="KW-1185">Reference proteome</keyword>
<evidence type="ECO:0000256" key="1">
    <source>
        <dbReference type="SAM" id="MobiDB-lite"/>
    </source>
</evidence>
<evidence type="ECO:0000313" key="2">
    <source>
        <dbReference type="EMBL" id="KAJ6830929.1"/>
    </source>
</evidence>
<gene>
    <name evidence="2" type="ORF">M6B38_352155</name>
</gene>
<feature type="compositionally biased region" description="Polar residues" evidence="1">
    <location>
        <begin position="115"/>
        <end position="126"/>
    </location>
</feature>
<sequence>MSSFSSSNLLASSPPFHPTNAWDTQLVVQFDGGAANKFCYWIPGQPGVWTVCYEENASVPRRVTEMLDDENSLQHSDPEIDSPCYNGTCASQQSPFSIGETNNGYLVQDSGVSTGSYAENGSSSPRSVMETLDGTNSFDHSDSEVDSPRYDQGTGSPLPVAEYEQLIDDILGCVRERNGEPLKDIVDEVLRMVHRRIRVAGMEGMDLEIRSTRGGSSTNTEHLDTLTSVLNGLKKKFQDLEELVEKNFLHQRENLEAILYGNRQTQVKTELALKKHKHEIDCLAKDIGILKHQLGTGLGVLVQQQGPDQHFKSSNIIHGLCLIGFFFPQKIFPSIVVFDSLYFPWNYLPENCQFSIFSSKMVDNETCPTYRKYHFSMENNYIFLENKDNQTSIFVFDSKLESI</sequence>
<reference evidence="2" key="2">
    <citation type="submission" date="2023-04" db="EMBL/GenBank/DDBJ databases">
        <authorList>
            <person name="Bruccoleri R.E."/>
            <person name="Oakeley E.J."/>
            <person name="Faust A.-M."/>
            <person name="Dessus-Babus S."/>
            <person name="Altorfer M."/>
            <person name="Burckhardt D."/>
            <person name="Oertli M."/>
            <person name="Naumann U."/>
            <person name="Petersen F."/>
            <person name="Wong J."/>
        </authorList>
    </citation>
    <scope>NUCLEOTIDE SEQUENCE</scope>
    <source>
        <strain evidence="2">GSM-AAB239-AS_SAM_17_03QT</strain>
        <tissue evidence="2">Leaf</tissue>
    </source>
</reference>
<protein>
    <submittedName>
        <fullName evidence="2">Uncharacterized protein</fullName>
    </submittedName>
</protein>
<dbReference type="AlphaFoldDB" id="A0AAX6GQ79"/>
<feature type="region of interest" description="Disordered" evidence="1">
    <location>
        <begin position="115"/>
        <end position="157"/>
    </location>
</feature>
<name>A0AAX6GQ79_IRIPA</name>
<accession>A0AAX6GQ79</accession>
<reference evidence="2" key="1">
    <citation type="journal article" date="2023" name="GigaByte">
        <title>Genome assembly of the bearded iris, Iris pallida Lam.</title>
        <authorList>
            <person name="Bruccoleri R.E."/>
            <person name="Oakeley E.J."/>
            <person name="Faust A.M.E."/>
            <person name="Altorfer M."/>
            <person name="Dessus-Babus S."/>
            <person name="Burckhardt D."/>
            <person name="Oertli M."/>
            <person name="Naumann U."/>
            <person name="Petersen F."/>
            <person name="Wong J."/>
        </authorList>
    </citation>
    <scope>NUCLEOTIDE SEQUENCE</scope>
    <source>
        <strain evidence="2">GSM-AAB239-AS_SAM_17_03QT</strain>
    </source>
</reference>
<proteinExistence type="predicted"/>